<dbReference type="EMBL" id="CAJVQC010015978">
    <property type="protein sequence ID" value="CAG8672235.1"/>
    <property type="molecule type" value="Genomic_DNA"/>
</dbReference>
<name>A0ACA9NUC3_9GLOM</name>
<comment type="caution">
    <text evidence="1">The sequence shown here is derived from an EMBL/GenBank/DDBJ whole genome shotgun (WGS) entry which is preliminary data.</text>
</comment>
<sequence>ELITLEKLNPLKVYGSWPPFSTCFRIDFSIPLTIQVERKKRQEKLRNDGSINAVSLSKHALLKLQQQTNFLSDKKSNVKDNYSLDDLENDNLNLLNMGHYMCRYQWQGNFSSPINEKLISGIRVLDIGCATGSWILDMAAQYPTSTFLGLDKLDLFPPSDQRFPNTGFIQANVLDGIPFPDNTFDFVCERFLAFTALTGWQFTYLLDEMIRVCKSDGWIEIMEYRGYENAGPIAQTGLSQILRSEGINSESTVDPIPQTMKNHHSLVDFKHFEKRGPIGAWGGQFGSLMLKYYKSIGKSIYLKLRDEDPDYDEFIASVEKEFDRYKTTIGNFRCFARKRAH</sequence>
<reference evidence="1" key="1">
    <citation type="submission" date="2021-06" db="EMBL/GenBank/DDBJ databases">
        <authorList>
            <person name="Kallberg Y."/>
            <person name="Tangrot J."/>
            <person name="Rosling A."/>
        </authorList>
    </citation>
    <scope>NUCLEOTIDE SEQUENCE</scope>
    <source>
        <strain evidence="1">MA461A</strain>
    </source>
</reference>
<gene>
    <name evidence="1" type="ORF">RPERSI_LOCUS8731</name>
</gene>
<protein>
    <submittedName>
        <fullName evidence="1">11544_t:CDS:1</fullName>
    </submittedName>
</protein>
<evidence type="ECO:0000313" key="2">
    <source>
        <dbReference type="Proteomes" id="UP000789920"/>
    </source>
</evidence>
<keyword evidence="2" id="KW-1185">Reference proteome</keyword>
<proteinExistence type="predicted"/>
<organism evidence="1 2">
    <name type="scientific">Racocetra persica</name>
    <dbReference type="NCBI Taxonomy" id="160502"/>
    <lineage>
        <taxon>Eukaryota</taxon>
        <taxon>Fungi</taxon>
        <taxon>Fungi incertae sedis</taxon>
        <taxon>Mucoromycota</taxon>
        <taxon>Glomeromycotina</taxon>
        <taxon>Glomeromycetes</taxon>
        <taxon>Diversisporales</taxon>
        <taxon>Gigasporaceae</taxon>
        <taxon>Racocetra</taxon>
    </lineage>
</organism>
<accession>A0ACA9NUC3</accession>
<feature type="non-terminal residue" evidence="1">
    <location>
        <position position="1"/>
    </location>
</feature>
<evidence type="ECO:0000313" key="1">
    <source>
        <dbReference type="EMBL" id="CAG8672235.1"/>
    </source>
</evidence>
<dbReference type="Proteomes" id="UP000789920">
    <property type="component" value="Unassembled WGS sequence"/>
</dbReference>